<proteinExistence type="predicted"/>
<dbReference type="AlphaFoldDB" id="A0A8J7SFM4"/>
<dbReference type="NCBIfam" id="TIGR01509">
    <property type="entry name" value="HAD-SF-IA-v3"/>
    <property type="match status" value="1"/>
</dbReference>
<dbReference type="Gene3D" id="3.40.50.1000">
    <property type="entry name" value="HAD superfamily/HAD-like"/>
    <property type="match status" value="1"/>
</dbReference>
<dbReference type="SUPFAM" id="SSF56784">
    <property type="entry name" value="HAD-like"/>
    <property type="match status" value="1"/>
</dbReference>
<reference evidence="1" key="1">
    <citation type="submission" date="2021-01" db="EMBL/GenBank/DDBJ databases">
        <title>Modified the classification status of verrucomicrobia.</title>
        <authorList>
            <person name="Feng X."/>
        </authorList>
    </citation>
    <scope>NUCLEOTIDE SEQUENCE</scope>
    <source>
        <strain evidence="1">_KCTC 22039</strain>
    </source>
</reference>
<evidence type="ECO:0000313" key="1">
    <source>
        <dbReference type="EMBL" id="MBK1789555.1"/>
    </source>
</evidence>
<accession>A0A8J7SFM4</accession>
<evidence type="ECO:0000313" key="2">
    <source>
        <dbReference type="Proteomes" id="UP000624703"/>
    </source>
</evidence>
<protein>
    <submittedName>
        <fullName evidence="1">HAD family phosphatase</fullName>
    </submittedName>
</protein>
<dbReference type="InterPro" id="IPR006439">
    <property type="entry name" value="HAD-SF_hydro_IA"/>
</dbReference>
<comment type="caution">
    <text evidence="1">The sequence shown here is derived from an EMBL/GenBank/DDBJ whole genome shotgun (WGS) entry which is preliminary data.</text>
</comment>
<dbReference type="SFLD" id="SFLDS00003">
    <property type="entry name" value="Haloacid_Dehalogenase"/>
    <property type="match status" value="1"/>
</dbReference>
<dbReference type="InterPro" id="IPR023198">
    <property type="entry name" value="PGP-like_dom2"/>
</dbReference>
<organism evidence="1 2">
    <name type="scientific">Persicirhabdus sediminis</name>
    <dbReference type="NCBI Taxonomy" id="454144"/>
    <lineage>
        <taxon>Bacteria</taxon>
        <taxon>Pseudomonadati</taxon>
        <taxon>Verrucomicrobiota</taxon>
        <taxon>Verrucomicrobiia</taxon>
        <taxon>Verrucomicrobiales</taxon>
        <taxon>Verrucomicrobiaceae</taxon>
        <taxon>Persicirhabdus</taxon>
    </lineage>
</organism>
<dbReference type="InterPro" id="IPR023214">
    <property type="entry name" value="HAD_sf"/>
</dbReference>
<name>A0A8J7SFM4_9BACT</name>
<dbReference type="Gene3D" id="1.10.150.240">
    <property type="entry name" value="Putative phosphatase, domain 2"/>
    <property type="match status" value="1"/>
</dbReference>
<dbReference type="RefSeq" id="WP_200309513.1">
    <property type="nucleotide sequence ID" value="NZ_JAENIM010000007.1"/>
</dbReference>
<keyword evidence="2" id="KW-1185">Reference proteome</keyword>
<dbReference type="InterPro" id="IPR036412">
    <property type="entry name" value="HAD-like_sf"/>
</dbReference>
<gene>
    <name evidence="1" type="ORF">JIN82_00145</name>
</gene>
<sequence length="220" mass="24897">MSLPDFSDIQAVLFDFDGLILDTEWPIYTSWLRLYQREGQDLPVQMYAQCIGSGFHTWSPEAYLEELTGKEFDWEKENAARQIELEADIETQDLLPGIKQTLIGLKQKGIICAVVSSSSHAWVDRWVSHHQLDEFFLTTVCREDANQIKPAPDLYLEGAKQVGIKPAHCLVIEDSQNGVLAGAEAGMRTVVVPSRLTQHYEFELATMRTSSHLSWLEQLG</sequence>
<dbReference type="InterPro" id="IPR041492">
    <property type="entry name" value="HAD_2"/>
</dbReference>
<dbReference type="SFLD" id="SFLDG01129">
    <property type="entry name" value="C1.5:_HAD__Beta-PGM__Phosphata"/>
    <property type="match status" value="1"/>
</dbReference>
<dbReference type="EMBL" id="JAENIM010000007">
    <property type="protein sequence ID" value="MBK1789555.1"/>
    <property type="molecule type" value="Genomic_DNA"/>
</dbReference>
<dbReference type="PANTHER" id="PTHR18901">
    <property type="entry name" value="2-DEOXYGLUCOSE-6-PHOSPHATE PHOSPHATASE 2"/>
    <property type="match status" value="1"/>
</dbReference>
<dbReference type="Pfam" id="PF13419">
    <property type="entry name" value="HAD_2"/>
    <property type="match status" value="1"/>
</dbReference>
<dbReference type="PANTHER" id="PTHR18901:SF38">
    <property type="entry name" value="PSEUDOURIDINE-5'-PHOSPHATASE"/>
    <property type="match status" value="1"/>
</dbReference>
<dbReference type="Proteomes" id="UP000624703">
    <property type="component" value="Unassembled WGS sequence"/>
</dbReference>